<evidence type="ECO:0000256" key="1">
    <source>
        <dbReference type="SAM" id="MobiDB-lite"/>
    </source>
</evidence>
<accession>A0A151B1K3</accession>
<feature type="region of interest" description="Disordered" evidence="1">
    <location>
        <begin position="69"/>
        <end position="88"/>
    </location>
</feature>
<name>A0A151B1K3_9FIRM</name>
<dbReference type="EMBL" id="LTBC01000001">
    <property type="protein sequence ID" value="KYH33794.1"/>
    <property type="molecule type" value="Genomic_DNA"/>
</dbReference>
<sequence>MQEWSLNADLEVLAEAIREARAEWWAAQRFFAEVTESDLVDQAIYRLEAAERKYMYLWKLARNWQQKDGLQPQACGGESGLRSGTCGR</sequence>
<dbReference type="AlphaFoldDB" id="A0A151B1K3"/>
<evidence type="ECO:0000313" key="3">
    <source>
        <dbReference type="Proteomes" id="UP000075670"/>
    </source>
</evidence>
<dbReference type="Pfam" id="PF10704">
    <property type="entry name" value="DUF2508"/>
    <property type="match status" value="1"/>
</dbReference>
<evidence type="ECO:0000313" key="2">
    <source>
        <dbReference type="EMBL" id="KYH33794.1"/>
    </source>
</evidence>
<proteinExistence type="predicted"/>
<comment type="caution">
    <text evidence="2">The sequence shown here is derived from an EMBL/GenBank/DDBJ whole genome shotgun (WGS) entry which is preliminary data.</text>
</comment>
<protein>
    <recommendedName>
        <fullName evidence="4">DUF2508 domain-containing protein</fullName>
    </recommendedName>
</protein>
<keyword evidence="3" id="KW-1185">Reference proteome</keyword>
<organism evidence="2 3">
    <name type="scientific">Moorella mulderi DSM 14980</name>
    <dbReference type="NCBI Taxonomy" id="1122241"/>
    <lineage>
        <taxon>Bacteria</taxon>
        <taxon>Bacillati</taxon>
        <taxon>Bacillota</taxon>
        <taxon>Clostridia</taxon>
        <taxon>Neomoorellales</taxon>
        <taxon>Neomoorellaceae</taxon>
        <taxon>Neomoorella</taxon>
    </lineage>
</organism>
<gene>
    <name evidence="2" type="ORF">MOMUL_05100</name>
</gene>
<reference evidence="2 3" key="1">
    <citation type="submission" date="2016-02" db="EMBL/GenBank/DDBJ databases">
        <title>Genome sequence of Moorella mulderi DSM 14980.</title>
        <authorList>
            <person name="Poehlein A."/>
            <person name="Daniel R."/>
        </authorList>
    </citation>
    <scope>NUCLEOTIDE SEQUENCE [LARGE SCALE GENOMIC DNA]</scope>
    <source>
        <strain evidence="2 3">DSM 14980</strain>
    </source>
</reference>
<dbReference type="PATRIC" id="fig|1122241.3.peg.539"/>
<dbReference type="OrthoDB" id="1809893at2"/>
<dbReference type="Proteomes" id="UP000075670">
    <property type="component" value="Unassembled WGS sequence"/>
</dbReference>
<evidence type="ECO:0008006" key="4">
    <source>
        <dbReference type="Google" id="ProtNLM"/>
    </source>
</evidence>
<dbReference type="InterPro" id="IPR019644">
    <property type="entry name" value="DUF2508"/>
</dbReference>
<dbReference type="RefSeq" id="WP_062281032.1">
    <property type="nucleotide sequence ID" value="NZ_LTBC01000001.1"/>
</dbReference>